<dbReference type="AlphaFoldDB" id="A0AAJ0F9Q4"/>
<name>A0AAJ0F9Q4_9PEZI</name>
<gene>
    <name evidence="1" type="ORF">QBC47DRAFT_362272</name>
</gene>
<evidence type="ECO:0000313" key="1">
    <source>
        <dbReference type="EMBL" id="KAK1753359.1"/>
    </source>
</evidence>
<proteinExistence type="predicted"/>
<accession>A0AAJ0F9Q4</accession>
<evidence type="ECO:0000313" key="2">
    <source>
        <dbReference type="Proteomes" id="UP001239445"/>
    </source>
</evidence>
<keyword evidence="2" id="KW-1185">Reference proteome</keyword>
<protein>
    <submittedName>
        <fullName evidence="1">Uncharacterized protein</fullName>
    </submittedName>
</protein>
<dbReference type="EMBL" id="MU839837">
    <property type="protein sequence ID" value="KAK1753359.1"/>
    <property type="molecule type" value="Genomic_DNA"/>
</dbReference>
<dbReference type="Proteomes" id="UP001239445">
    <property type="component" value="Unassembled WGS sequence"/>
</dbReference>
<sequence length="138" mass="14208">MGIPVASWGTNPTVAEALISHLQPEFEVVHVALGTEAALSELPTLASGDVNVTPSSGLGTNVGVDVDARKAPKAIILGGGLVKDDIEKLKENLTTAAPDVKTVPITQADIDKYLDSTQPEIFAIAKALKANLTAALQG</sequence>
<comment type="caution">
    <text evidence="1">The sequence shown here is derived from an EMBL/GenBank/DDBJ whole genome shotgun (WGS) entry which is preliminary data.</text>
</comment>
<organism evidence="1 2">
    <name type="scientific">Echria macrotheca</name>
    <dbReference type="NCBI Taxonomy" id="438768"/>
    <lineage>
        <taxon>Eukaryota</taxon>
        <taxon>Fungi</taxon>
        <taxon>Dikarya</taxon>
        <taxon>Ascomycota</taxon>
        <taxon>Pezizomycotina</taxon>
        <taxon>Sordariomycetes</taxon>
        <taxon>Sordariomycetidae</taxon>
        <taxon>Sordariales</taxon>
        <taxon>Schizotheciaceae</taxon>
        <taxon>Echria</taxon>
    </lineage>
</organism>
<reference evidence="1" key="1">
    <citation type="submission" date="2023-06" db="EMBL/GenBank/DDBJ databases">
        <title>Genome-scale phylogeny and comparative genomics of the fungal order Sordariales.</title>
        <authorList>
            <consortium name="Lawrence Berkeley National Laboratory"/>
            <person name="Hensen N."/>
            <person name="Bonometti L."/>
            <person name="Westerberg I."/>
            <person name="Brannstrom I.O."/>
            <person name="Guillou S."/>
            <person name="Cros-Aarteil S."/>
            <person name="Calhoun S."/>
            <person name="Haridas S."/>
            <person name="Kuo A."/>
            <person name="Mondo S."/>
            <person name="Pangilinan J."/>
            <person name="Riley R."/>
            <person name="Labutti K."/>
            <person name="Andreopoulos B."/>
            <person name="Lipzen A."/>
            <person name="Chen C."/>
            <person name="Yanf M."/>
            <person name="Daum C."/>
            <person name="Ng V."/>
            <person name="Clum A."/>
            <person name="Steindorff A."/>
            <person name="Ohm R."/>
            <person name="Martin F."/>
            <person name="Silar P."/>
            <person name="Natvig D."/>
            <person name="Lalanne C."/>
            <person name="Gautier V."/>
            <person name="Ament-Velasquez S.L."/>
            <person name="Kruys A."/>
            <person name="Hutchinson M.I."/>
            <person name="Powell A.J."/>
            <person name="Barry K."/>
            <person name="Miller A.N."/>
            <person name="Grigoriev I.V."/>
            <person name="Debuchy R."/>
            <person name="Gladieux P."/>
            <person name="Thoren M.H."/>
            <person name="Johannesson H."/>
        </authorList>
    </citation>
    <scope>NUCLEOTIDE SEQUENCE</scope>
    <source>
        <strain evidence="1">PSN4</strain>
    </source>
</reference>